<dbReference type="EMBL" id="MRVG01000008">
    <property type="protein sequence ID" value="PMB66453.1"/>
    <property type="molecule type" value="Genomic_DNA"/>
</dbReference>
<gene>
    <name evidence="1" type="ORF">BM221_007442</name>
</gene>
<name>A0A2N6NGN7_BEABA</name>
<dbReference type="AlphaFoldDB" id="A0A2N6NGN7"/>
<protein>
    <submittedName>
        <fullName evidence="1">Uncharacterized protein</fullName>
    </submittedName>
</protein>
<proteinExistence type="predicted"/>
<reference evidence="1 2" key="1">
    <citation type="journal article" date="2016" name="Appl. Microbiol. Biotechnol.">
        <title>Characterization of T-DNA insertion mutants with decreased virulence in the entomopathogenic fungus Beauveria bassiana JEF-007.</title>
        <authorList>
            <person name="Kim S."/>
            <person name="Lee S.J."/>
            <person name="Nai Y.S."/>
            <person name="Yu J.S."/>
            <person name="Lee M.R."/>
            <person name="Yang Y.T."/>
            <person name="Kim J.S."/>
        </authorList>
    </citation>
    <scope>NUCLEOTIDE SEQUENCE [LARGE SCALE GENOMIC DNA]</scope>
    <source>
        <strain evidence="1 2">JEF-007</strain>
    </source>
</reference>
<organism evidence="1 2">
    <name type="scientific">Beauveria bassiana</name>
    <name type="common">White muscardine disease fungus</name>
    <name type="synonym">Tritirachium shiotae</name>
    <dbReference type="NCBI Taxonomy" id="176275"/>
    <lineage>
        <taxon>Eukaryota</taxon>
        <taxon>Fungi</taxon>
        <taxon>Dikarya</taxon>
        <taxon>Ascomycota</taxon>
        <taxon>Pezizomycotina</taxon>
        <taxon>Sordariomycetes</taxon>
        <taxon>Hypocreomycetidae</taxon>
        <taxon>Hypocreales</taxon>
        <taxon>Cordycipitaceae</taxon>
        <taxon>Beauveria</taxon>
    </lineage>
</organism>
<dbReference type="PROSITE" id="PS51257">
    <property type="entry name" value="PROKAR_LIPOPROTEIN"/>
    <property type="match status" value="1"/>
</dbReference>
<sequence>MKKVNNQEETSAASSKANTGGTLAMVTSCVCRLCRRDGRGLGVHKTLNSPMNRFSFQNEITSLSLEKEDFGCATDPIAA</sequence>
<evidence type="ECO:0000313" key="1">
    <source>
        <dbReference type="EMBL" id="PMB66453.1"/>
    </source>
</evidence>
<accession>A0A2N6NGN7</accession>
<dbReference type="Proteomes" id="UP000235728">
    <property type="component" value="Unassembled WGS sequence"/>
</dbReference>
<evidence type="ECO:0000313" key="2">
    <source>
        <dbReference type="Proteomes" id="UP000235728"/>
    </source>
</evidence>
<comment type="caution">
    <text evidence="1">The sequence shown here is derived from an EMBL/GenBank/DDBJ whole genome shotgun (WGS) entry which is preliminary data.</text>
</comment>